<feature type="domain" description="Hemocyanin C-terminal" evidence="2">
    <location>
        <begin position="115"/>
        <end position="306"/>
    </location>
</feature>
<keyword evidence="1" id="KW-0732">Signal</keyword>
<organism evidence="3">
    <name type="scientific">Anopheles coluzzii</name>
    <name type="common">African malaria mosquito</name>
    <dbReference type="NCBI Taxonomy" id="1518534"/>
    <lineage>
        <taxon>Eukaryota</taxon>
        <taxon>Metazoa</taxon>
        <taxon>Ecdysozoa</taxon>
        <taxon>Arthropoda</taxon>
        <taxon>Hexapoda</taxon>
        <taxon>Insecta</taxon>
        <taxon>Pterygota</taxon>
        <taxon>Neoptera</taxon>
        <taxon>Endopterygota</taxon>
        <taxon>Diptera</taxon>
        <taxon>Nematocera</taxon>
        <taxon>Culicoidea</taxon>
        <taxon>Culicidae</taxon>
        <taxon>Anophelinae</taxon>
        <taxon>Anopheles</taxon>
    </lineage>
</organism>
<dbReference type="InterPro" id="IPR013788">
    <property type="entry name" value="Hemocyanin/hexamerin"/>
</dbReference>
<dbReference type="InterPro" id="IPR037020">
    <property type="entry name" value="Hemocyanin_C_sf"/>
</dbReference>
<accession>A0A8W7PG51</accession>
<dbReference type="InterPro" id="IPR014756">
    <property type="entry name" value="Ig_E-set"/>
</dbReference>
<dbReference type="PANTHER" id="PTHR11511:SF5">
    <property type="entry name" value="FAT-BODY PROTEIN 1-RELATED"/>
    <property type="match status" value="1"/>
</dbReference>
<reference evidence="3" key="1">
    <citation type="submission" date="2022-08" db="UniProtKB">
        <authorList>
            <consortium name="EnsemblMetazoa"/>
        </authorList>
    </citation>
    <scope>IDENTIFICATION</scope>
</reference>
<sequence length="618" mass="69899">MKLLILAVAISLAVLASGSYVPSTKFEAKYADKEFLFKQKFFFEVLRNIHLPLKYDEYIPYTKTWVSDETKYNDFAQVAEFFDYYKTGAFLEKGELFSIYNEQYLRQTYASADKYFDYAVFARQRRLNHKPFSYTMNVMSDYTGKAIIRAFVGPKFDRFFDLQFYKKYFFEIDQYLVDFTAGKNTFVRNSRDFYWSVKDRTMYTDLYKKIMLGYNGQEKFALDMSEAHCGFPDRLILPKGWTSGMPMQFYFIITPYTAKTYEQGYQYDKTFTCGVESGMRFYDSLPFGYPFDRVINFNYFYTKNILISIHTTSAAVYSIICSISGLSEASIENVFERSSFDSTRSTIIGACTSPLSPTAGAQLFSSAAPPFNEARLSATPCDPAAALVRCEAPPFAVCFSVFRSWLPVEARLLLAPVAGAVPSGSLAVRRKCSVVLNTFRPPAFGVVSEADEPDLVMSLPVDLSRVSSRLGEEAADLLLELVEFDFGSWVRRAKISRDRCDRKLRFTSPPLPPFEPTLADEAVRLMPFVRTLTADGMEEDEWFALMPPGSGRAISDSCDSVLLVLSECDFIDSASESIDTSISPTVARGANFALATFAPFSLAGEDRLSSDRFDSWPG</sequence>
<dbReference type="GO" id="GO:0005615">
    <property type="term" value="C:extracellular space"/>
    <property type="evidence" value="ECO:0007669"/>
    <property type="project" value="UniProtKB-ARBA"/>
</dbReference>
<dbReference type="GO" id="GO:0045735">
    <property type="term" value="F:nutrient reservoir activity"/>
    <property type="evidence" value="ECO:0007669"/>
    <property type="project" value="UniProtKB-ARBA"/>
</dbReference>
<evidence type="ECO:0000256" key="1">
    <source>
        <dbReference type="SAM" id="SignalP"/>
    </source>
</evidence>
<dbReference type="Gene3D" id="2.60.40.1520">
    <property type="entry name" value="Hemocyanin, C-terminal domain"/>
    <property type="match status" value="1"/>
</dbReference>
<dbReference type="InterPro" id="IPR005203">
    <property type="entry name" value="Hemocyanin_C"/>
</dbReference>
<dbReference type="Proteomes" id="UP000075882">
    <property type="component" value="Unassembled WGS sequence"/>
</dbReference>
<feature type="chain" id="PRO_5036482927" description="Hemocyanin C-terminal domain-containing protein" evidence="1">
    <location>
        <begin position="19"/>
        <end position="618"/>
    </location>
</feature>
<feature type="signal peptide" evidence="1">
    <location>
        <begin position="1"/>
        <end position="18"/>
    </location>
</feature>
<dbReference type="Pfam" id="PF03723">
    <property type="entry name" value="Hemocyanin_C"/>
    <property type="match status" value="1"/>
</dbReference>
<name>A0A8W7PG51_ANOCL</name>
<dbReference type="SUPFAM" id="SSF48050">
    <property type="entry name" value="Hemocyanin, N-terminal domain"/>
    <property type="match status" value="1"/>
</dbReference>
<proteinExistence type="predicted"/>
<dbReference type="PANTHER" id="PTHR11511">
    <property type="entry name" value="LARVAL STORAGE PROTEIN/PHENOLOXIDASE"/>
    <property type="match status" value="1"/>
</dbReference>
<dbReference type="AlphaFoldDB" id="A0A8W7PG51"/>
<dbReference type="EnsemblMetazoa" id="ACOM031288-RA">
    <property type="protein sequence ID" value="ACOM031288-PA.1"/>
    <property type="gene ID" value="ACOM031288"/>
</dbReference>
<dbReference type="VEuPathDB" id="VectorBase:ACON2_041901"/>
<protein>
    <recommendedName>
        <fullName evidence="2">Hemocyanin C-terminal domain-containing protein</fullName>
    </recommendedName>
</protein>
<evidence type="ECO:0000259" key="2">
    <source>
        <dbReference type="Pfam" id="PF03723"/>
    </source>
</evidence>
<dbReference type="SUPFAM" id="SSF81296">
    <property type="entry name" value="E set domains"/>
    <property type="match status" value="1"/>
</dbReference>
<evidence type="ECO:0000313" key="3">
    <source>
        <dbReference type="EnsemblMetazoa" id="ACOM031288-PA.1"/>
    </source>
</evidence>
<dbReference type="GO" id="GO:0097009">
    <property type="term" value="P:energy homeostasis"/>
    <property type="evidence" value="ECO:0007669"/>
    <property type="project" value="UniProtKB-ARBA"/>
</dbReference>
<dbReference type="InterPro" id="IPR036697">
    <property type="entry name" value="Hemocyanin_N_sf"/>
</dbReference>